<evidence type="ECO:0008006" key="3">
    <source>
        <dbReference type="Google" id="ProtNLM"/>
    </source>
</evidence>
<reference evidence="1" key="1">
    <citation type="journal article" date="2021" name="bioRxiv">
        <title>Whole Genome Assembly and Annotation of Northern Wild Rice, Zizania palustris L., Supports a Whole Genome Duplication in the Zizania Genus.</title>
        <authorList>
            <person name="Haas M."/>
            <person name="Kono T."/>
            <person name="Macchietto M."/>
            <person name="Millas R."/>
            <person name="McGilp L."/>
            <person name="Shao M."/>
            <person name="Duquette J."/>
            <person name="Hirsch C.N."/>
            <person name="Kimball J."/>
        </authorList>
    </citation>
    <scope>NUCLEOTIDE SEQUENCE</scope>
    <source>
        <tissue evidence="1">Fresh leaf tissue</tissue>
    </source>
</reference>
<organism evidence="1 2">
    <name type="scientific">Zizania palustris</name>
    <name type="common">Northern wild rice</name>
    <dbReference type="NCBI Taxonomy" id="103762"/>
    <lineage>
        <taxon>Eukaryota</taxon>
        <taxon>Viridiplantae</taxon>
        <taxon>Streptophyta</taxon>
        <taxon>Embryophyta</taxon>
        <taxon>Tracheophyta</taxon>
        <taxon>Spermatophyta</taxon>
        <taxon>Magnoliopsida</taxon>
        <taxon>Liliopsida</taxon>
        <taxon>Poales</taxon>
        <taxon>Poaceae</taxon>
        <taxon>BOP clade</taxon>
        <taxon>Oryzoideae</taxon>
        <taxon>Oryzeae</taxon>
        <taxon>Zizaniinae</taxon>
        <taxon>Zizania</taxon>
    </lineage>
</organism>
<gene>
    <name evidence="1" type="ORF">GUJ93_ZPchr0012g22196</name>
</gene>
<sequence length="138" mass="15182">MVLNKRFRWCKSIEDVVLEATRKYKDLACVAGAGDGDGGGDDNDGGGNKGCRRKFTCPFWVVLHVENLDEPTRTLIRRLETEIPGVDLMTIDLPSNQVIVSGPIATDPDSLVENLRTRGNLVVSIVRAPFRGFTRPSP</sequence>
<accession>A0A8J6BPU8</accession>
<name>A0A8J6BPU8_ZIZPA</name>
<dbReference type="AlphaFoldDB" id="A0A8J6BPU8"/>
<evidence type="ECO:0000313" key="1">
    <source>
        <dbReference type="EMBL" id="KAG8091709.1"/>
    </source>
</evidence>
<dbReference type="EMBL" id="JAAALK010000080">
    <property type="protein sequence ID" value="KAG8091709.1"/>
    <property type="molecule type" value="Genomic_DNA"/>
</dbReference>
<dbReference type="Proteomes" id="UP000729402">
    <property type="component" value="Unassembled WGS sequence"/>
</dbReference>
<keyword evidence="2" id="KW-1185">Reference proteome</keyword>
<proteinExistence type="predicted"/>
<protein>
    <recommendedName>
        <fullName evidence="3">HMA domain-containing protein</fullName>
    </recommendedName>
</protein>
<reference evidence="1" key="2">
    <citation type="submission" date="2021-02" db="EMBL/GenBank/DDBJ databases">
        <authorList>
            <person name="Kimball J.A."/>
            <person name="Haas M.W."/>
            <person name="Macchietto M."/>
            <person name="Kono T."/>
            <person name="Duquette J."/>
            <person name="Shao M."/>
        </authorList>
    </citation>
    <scope>NUCLEOTIDE SEQUENCE</scope>
    <source>
        <tissue evidence="1">Fresh leaf tissue</tissue>
    </source>
</reference>
<evidence type="ECO:0000313" key="2">
    <source>
        <dbReference type="Proteomes" id="UP000729402"/>
    </source>
</evidence>
<comment type="caution">
    <text evidence="1">The sequence shown here is derived from an EMBL/GenBank/DDBJ whole genome shotgun (WGS) entry which is preliminary data.</text>
</comment>